<evidence type="ECO:0000256" key="2">
    <source>
        <dbReference type="ARBA" id="ARBA00022630"/>
    </source>
</evidence>
<evidence type="ECO:0000259" key="7">
    <source>
        <dbReference type="Pfam" id="PF10590"/>
    </source>
</evidence>
<keyword evidence="2" id="KW-0285">Flavoprotein</keyword>
<feature type="binding site" evidence="5">
    <location>
        <position position="181"/>
    </location>
    <ligand>
        <name>FMN</name>
        <dbReference type="ChEBI" id="CHEBI:58210"/>
    </ligand>
</feature>
<dbReference type="GO" id="GO:0004733">
    <property type="term" value="F:pyridoxamine phosphate oxidase activity"/>
    <property type="evidence" value="ECO:0007669"/>
    <property type="project" value="UniProtKB-EC"/>
</dbReference>
<organism evidence="8 9">
    <name type="scientific">Streptacidiphilus fuscans</name>
    <dbReference type="NCBI Taxonomy" id="2789292"/>
    <lineage>
        <taxon>Bacteria</taxon>
        <taxon>Bacillati</taxon>
        <taxon>Actinomycetota</taxon>
        <taxon>Actinomycetes</taxon>
        <taxon>Kitasatosporales</taxon>
        <taxon>Streptomycetaceae</taxon>
        <taxon>Streptacidiphilus</taxon>
    </lineage>
</organism>
<evidence type="ECO:0000256" key="3">
    <source>
        <dbReference type="ARBA" id="ARBA00022643"/>
    </source>
</evidence>
<comment type="cofactor">
    <cofactor evidence="5">
        <name>FMN</name>
        <dbReference type="ChEBI" id="CHEBI:58210"/>
    </cofactor>
    <text evidence="5">Binds 1 FMN per subunit.</text>
</comment>
<dbReference type="PANTHER" id="PTHR10851">
    <property type="entry name" value="PYRIDOXINE-5-PHOSPHATE OXIDASE"/>
    <property type="match status" value="1"/>
</dbReference>
<dbReference type="InterPro" id="IPR019576">
    <property type="entry name" value="Pyridoxamine_oxidase_dimer_C"/>
</dbReference>
<dbReference type="Pfam" id="PF10590">
    <property type="entry name" value="PNP_phzG_C"/>
    <property type="match status" value="1"/>
</dbReference>
<dbReference type="Proteomes" id="UP000657385">
    <property type="component" value="Unassembled WGS sequence"/>
</dbReference>
<feature type="binding site" evidence="5">
    <location>
        <begin position="136"/>
        <end position="137"/>
    </location>
    <ligand>
        <name>FMN</name>
        <dbReference type="ChEBI" id="CHEBI:58210"/>
    </ligand>
</feature>
<evidence type="ECO:0000259" key="6">
    <source>
        <dbReference type="Pfam" id="PF01243"/>
    </source>
</evidence>
<dbReference type="Gene3D" id="2.30.110.10">
    <property type="entry name" value="Electron Transport, Fmn-binding Protein, Chain A"/>
    <property type="match status" value="1"/>
</dbReference>
<evidence type="ECO:0000313" key="9">
    <source>
        <dbReference type="Proteomes" id="UP000657385"/>
    </source>
</evidence>
<dbReference type="InterPro" id="IPR011576">
    <property type="entry name" value="Pyridox_Oxase_N"/>
</dbReference>
<dbReference type="EC" id="1.4.3.5" evidence="8"/>
<dbReference type="InterPro" id="IPR012349">
    <property type="entry name" value="Split_barrel_FMN-bd"/>
</dbReference>
<name>A0A931B2Y2_9ACTN</name>
<feature type="domain" description="Pyridoxamine 5'-phosphate oxidase N-terminal" evidence="6">
    <location>
        <begin position="29"/>
        <end position="141"/>
    </location>
</feature>
<accession>A0A931B2Y2</accession>
<dbReference type="InterPro" id="IPR000659">
    <property type="entry name" value="Pyridox_Oxase"/>
</dbReference>
<gene>
    <name evidence="8" type="ORF">I2501_19040</name>
</gene>
<feature type="binding site" evidence="5">
    <location>
        <position position="101"/>
    </location>
    <ligand>
        <name>FMN</name>
        <dbReference type="ChEBI" id="CHEBI:58210"/>
    </ligand>
</feature>
<proteinExistence type="inferred from homology"/>
<evidence type="ECO:0000256" key="4">
    <source>
        <dbReference type="ARBA" id="ARBA00023002"/>
    </source>
</evidence>
<dbReference type="EMBL" id="JADPRT010000007">
    <property type="protein sequence ID" value="MBF9070124.1"/>
    <property type="molecule type" value="Genomic_DNA"/>
</dbReference>
<protein>
    <submittedName>
        <fullName evidence="8">Pyridoxal 5'-phosphate synthase</fullName>
        <ecNumber evidence="8">1.4.3.5</ecNumber>
    </submittedName>
</protein>
<feature type="binding site" evidence="5">
    <location>
        <position position="191"/>
    </location>
    <ligand>
        <name>FMN</name>
        <dbReference type="ChEBI" id="CHEBI:58210"/>
    </ligand>
</feature>
<sequence length="211" mass="23552">MMAGELPVFDPDDPEQAPEEPFPLFLAWLTRAVEEGVREPHAMTLATVDADGVPDLRVVALRDADERGWTFATDAGSPKARQLLGQPHAALGFHWREQARQIRVRGVVERADAETAAADFLSRLPASRAASLVGHQSEVLREPAELPRAFAEALARVETEPDAVDPQHAVFTLRASTVEFWQGTQGRGHVRLRYRAERPGTRPWTRERLWP</sequence>
<dbReference type="SUPFAM" id="SSF50475">
    <property type="entry name" value="FMN-binding split barrel"/>
    <property type="match status" value="1"/>
</dbReference>
<keyword evidence="4 8" id="KW-0560">Oxidoreductase</keyword>
<feature type="domain" description="Pyridoxine 5'-phosphate oxidase dimerisation C-terminal" evidence="7">
    <location>
        <begin position="171"/>
        <end position="211"/>
    </location>
</feature>
<keyword evidence="9" id="KW-1185">Reference proteome</keyword>
<feature type="binding site" evidence="5">
    <location>
        <position position="79"/>
    </location>
    <ligand>
        <name>FMN</name>
        <dbReference type="ChEBI" id="CHEBI:58210"/>
    </ligand>
</feature>
<reference evidence="8" key="1">
    <citation type="submission" date="2020-11" db="EMBL/GenBank/DDBJ databases">
        <title>Isolation and identification of active actinomycetes.</title>
        <authorList>
            <person name="Yu B."/>
        </authorList>
    </citation>
    <scope>NUCLEOTIDE SEQUENCE</scope>
    <source>
        <strain evidence="8">NEAU-YB345</strain>
    </source>
</reference>
<evidence type="ECO:0000256" key="5">
    <source>
        <dbReference type="PIRSR" id="PIRSR000190-2"/>
    </source>
</evidence>
<evidence type="ECO:0000256" key="1">
    <source>
        <dbReference type="ARBA" id="ARBA00007301"/>
    </source>
</evidence>
<dbReference type="PANTHER" id="PTHR10851:SF0">
    <property type="entry name" value="PYRIDOXINE-5'-PHOSPHATE OXIDASE"/>
    <property type="match status" value="1"/>
</dbReference>
<evidence type="ECO:0000313" key="8">
    <source>
        <dbReference type="EMBL" id="MBF9070124.1"/>
    </source>
</evidence>
<dbReference type="Pfam" id="PF01243">
    <property type="entry name" value="PNPOx_N"/>
    <property type="match status" value="1"/>
</dbReference>
<keyword evidence="3 5" id="KW-0288">FMN</keyword>
<dbReference type="GO" id="GO:0008615">
    <property type="term" value="P:pyridoxine biosynthetic process"/>
    <property type="evidence" value="ECO:0007669"/>
    <property type="project" value="InterPro"/>
</dbReference>
<dbReference type="PIRSF" id="PIRSF000190">
    <property type="entry name" value="Pyd_amn-ph_oxd"/>
    <property type="match status" value="1"/>
</dbReference>
<comment type="similarity">
    <text evidence="1">Belongs to the pyridoxamine 5'-phosphate oxidase family.</text>
</comment>
<comment type="caution">
    <text evidence="8">The sequence shown here is derived from an EMBL/GenBank/DDBJ whole genome shotgun (WGS) entry which is preliminary data.</text>
</comment>
<dbReference type="GO" id="GO:0010181">
    <property type="term" value="F:FMN binding"/>
    <property type="evidence" value="ECO:0007669"/>
    <property type="project" value="InterPro"/>
</dbReference>
<dbReference type="AlphaFoldDB" id="A0A931B2Y2"/>
<dbReference type="NCBIfam" id="NF004231">
    <property type="entry name" value="PRK05679.1"/>
    <property type="match status" value="1"/>
</dbReference>